<name>A0A9W9NHD9_9EURO</name>
<gene>
    <name evidence="2" type="ORF">N7468_009126</name>
</gene>
<proteinExistence type="predicted"/>
<organism evidence="2 3">
    <name type="scientific">Penicillium chermesinum</name>
    <dbReference type="NCBI Taxonomy" id="63820"/>
    <lineage>
        <taxon>Eukaryota</taxon>
        <taxon>Fungi</taxon>
        <taxon>Dikarya</taxon>
        <taxon>Ascomycota</taxon>
        <taxon>Pezizomycotina</taxon>
        <taxon>Eurotiomycetes</taxon>
        <taxon>Eurotiomycetidae</taxon>
        <taxon>Eurotiales</taxon>
        <taxon>Aspergillaceae</taxon>
        <taxon>Penicillium</taxon>
    </lineage>
</organism>
<evidence type="ECO:0000313" key="2">
    <source>
        <dbReference type="EMBL" id="KAJ5219922.1"/>
    </source>
</evidence>
<dbReference type="PROSITE" id="PS50011">
    <property type="entry name" value="PROTEIN_KINASE_DOM"/>
    <property type="match status" value="1"/>
</dbReference>
<accession>A0A9W9NHD9</accession>
<keyword evidence="2" id="KW-0418">Kinase</keyword>
<reference evidence="2" key="2">
    <citation type="journal article" date="2023" name="IMA Fungus">
        <title>Comparative genomic study of the Penicillium genus elucidates a diverse pangenome and 15 lateral gene transfer events.</title>
        <authorList>
            <person name="Petersen C."/>
            <person name="Sorensen T."/>
            <person name="Nielsen M.R."/>
            <person name="Sondergaard T.E."/>
            <person name="Sorensen J.L."/>
            <person name="Fitzpatrick D.A."/>
            <person name="Frisvad J.C."/>
            <person name="Nielsen K.L."/>
        </authorList>
    </citation>
    <scope>NUCLEOTIDE SEQUENCE</scope>
    <source>
        <strain evidence="2">IBT 19713</strain>
    </source>
</reference>
<dbReference type="Gene3D" id="1.10.510.10">
    <property type="entry name" value="Transferase(Phosphotransferase) domain 1"/>
    <property type="match status" value="1"/>
</dbReference>
<dbReference type="GO" id="GO:0004672">
    <property type="term" value="F:protein kinase activity"/>
    <property type="evidence" value="ECO:0007669"/>
    <property type="project" value="InterPro"/>
</dbReference>
<evidence type="ECO:0000259" key="1">
    <source>
        <dbReference type="PROSITE" id="PS50011"/>
    </source>
</evidence>
<dbReference type="SUPFAM" id="SSF56112">
    <property type="entry name" value="Protein kinase-like (PK-like)"/>
    <property type="match status" value="1"/>
</dbReference>
<sequence>MEAYQPEKYDPFAADVWALGMIYCQIYMPTVPWNLGFADEDHFSIFDQSAVDGPLPSDRAHLRAIVEMLGRNMPMPARPLILEMLNPEPSQRVSMSDAKSTEWILSLAESCDPTH</sequence>
<dbReference type="Proteomes" id="UP001150941">
    <property type="component" value="Unassembled WGS sequence"/>
</dbReference>
<dbReference type="InterPro" id="IPR000719">
    <property type="entry name" value="Prot_kinase_dom"/>
</dbReference>
<dbReference type="AlphaFoldDB" id="A0A9W9NHD9"/>
<evidence type="ECO:0000313" key="3">
    <source>
        <dbReference type="Proteomes" id="UP001150941"/>
    </source>
</evidence>
<feature type="domain" description="Protein kinase" evidence="1">
    <location>
        <begin position="1"/>
        <end position="104"/>
    </location>
</feature>
<dbReference type="GO" id="GO:0005524">
    <property type="term" value="F:ATP binding"/>
    <property type="evidence" value="ECO:0007669"/>
    <property type="project" value="InterPro"/>
</dbReference>
<comment type="caution">
    <text evidence="2">The sequence shown here is derived from an EMBL/GenBank/DDBJ whole genome shotgun (WGS) entry which is preliminary data.</text>
</comment>
<keyword evidence="2" id="KW-0808">Transferase</keyword>
<protein>
    <submittedName>
        <fullName evidence="2">Map/microtubule affinity-regulating kinase</fullName>
    </submittedName>
</protein>
<dbReference type="OrthoDB" id="4062651at2759"/>
<dbReference type="GeneID" id="83205725"/>
<keyword evidence="3" id="KW-1185">Reference proteome</keyword>
<dbReference type="RefSeq" id="XP_058326752.1">
    <property type="nucleotide sequence ID" value="XM_058478422.1"/>
</dbReference>
<dbReference type="EMBL" id="JAPQKS010000007">
    <property type="protein sequence ID" value="KAJ5219922.1"/>
    <property type="molecule type" value="Genomic_DNA"/>
</dbReference>
<dbReference type="InterPro" id="IPR011009">
    <property type="entry name" value="Kinase-like_dom_sf"/>
</dbReference>
<reference evidence="2" key="1">
    <citation type="submission" date="2022-11" db="EMBL/GenBank/DDBJ databases">
        <authorList>
            <person name="Petersen C."/>
        </authorList>
    </citation>
    <scope>NUCLEOTIDE SEQUENCE</scope>
    <source>
        <strain evidence="2">IBT 19713</strain>
    </source>
</reference>